<reference evidence="1 2" key="1">
    <citation type="submission" date="2019-05" db="EMBL/GenBank/DDBJ databases">
        <title>Another draft genome of Portunus trituberculatus and its Hox gene families provides insights of decapod evolution.</title>
        <authorList>
            <person name="Jeong J.-H."/>
            <person name="Song I."/>
            <person name="Kim S."/>
            <person name="Choi T."/>
            <person name="Kim D."/>
            <person name="Ryu S."/>
            <person name="Kim W."/>
        </authorList>
    </citation>
    <scope>NUCLEOTIDE SEQUENCE [LARGE SCALE GENOMIC DNA]</scope>
    <source>
        <tissue evidence="1">Muscle</tissue>
    </source>
</reference>
<evidence type="ECO:0000313" key="1">
    <source>
        <dbReference type="EMBL" id="MPC75760.1"/>
    </source>
</evidence>
<name>A0A5B7HTF8_PORTR</name>
<dbReference type="OrthoDB" id="840771at2759"/>
<evidence type="ECO:0000313" key="2">
    <source>
        <dbReference type="Proteomes" id="UP000324222"/>
    </source>
</evidence>
<organism evidence="1 2">
    <name type="scientific">Portunus trituberculatus</name>
    <name type="common">Swimming crab</name>
    <name type="synonym">Neptunus trituberculatus</name>
    <dbReference type="NCBI Taxonomy" id="210409"/>
    <lineage>
        <taxon>Eukaryota</taxon>
        <taxon>Metazoa</taxon>
        <taxon>Ecdysozoa</taxon>
        <taxon>Arthropoda</taxon>
        <taxon>Crustacea</taxon>
        <taxon>Multicrustacea</taxon>
        <taxon>Malacostraca</taxon>
        <taxon>Eumalacostraca</taxon>
        <taxon>Eucarida</taxon>
        <taxon>Decapoda</taxon>
        <taxon>Pleocyemata</taxon>
        <taxon>Brachyura</taxon>
        <taxon>Eubrachyura</taxon>
        <taxon>Portunoidea</taxon>
        <taxon>Portunidae</taxon>
        <taxon>Portuninae</taxon>
        <taxon>Portunus</taxon>
    </lineage>
</organism>
<sequence length="108" mass="11458">MYHLSGFESVSTRGLETDGKTAGVSVMYDVTLGRVCASAFMRTQEGKKLSSLRPFCAAVCVMSCLECPCACSRIASLAVSPDVRVDVRLGHTDTTYQPLVSPGKPPPG</sequence>
<dbReference type="Proteomes" id="UP000324222">
    <property type="component" value="Unassembled WGS sequence"/>
</dbReference>
<comment type="caution">
    <text evidence="1">The sequence shown here is derived from an EMBL/GenBank/DDBJ whole genome shotgun (WGS) entry which is preliminary data.</text>
</comment>
<keyword evidence="2" id="KW-1185">Reference proteome</keyword>
<proteinExistence type="predicted"/>
<dbReference type="EMBL" id="VSRR010041797">
    <property type="protein sequence ID" value="MPC75760.1"/>
    <property type="molecule type" value="Genomic_DNA"/>
</dbReference>
<gene>
    <name evidence="1" type="ORF">E2C01_070154</name>
</gene>
<protein>
    <submittedName>
        <fullName evidence="1">Uncharacterized protein</fullName>
    </submittedName>
</protein>
<accession>A0A5B7HTF8</accession>
<dbReference type="AlphaFoldDB" id="A0A5B7HTF8"/>